<dbReference type="RefSeq" id="WP_345001765.1">
    <property type="nucleotide sequence ID" value="NZ_BAABFR010000180.1"/>
</dbReference>
<feature type="region of interest" description="Disordered" evidence="1">
    <location>
        <begin position="226"/>
        <end position="275"/>
    </location>
</feature>
<sequence length="275" mass="29159">MGARAATIWFSDVADPKGRLAIAGASDEVPARAIAERILGGEAAAAQTDLAAAADPAPGHVYVGSYGGLTVVTHADVAVVRPSELDPSWLDLVRAAQTFLLVTHPDRSIGAFAHWSGDELKRSFAAHPVDILEDIGLPELFEGPFWAGERPLAYAPGVDPDPRALPFHPMEFAEQANREWLGFRYTYPLAETDLDPARIPVLDFWLATAAAGPGFDPTTVGAVPAGGPEDAVAVPAGPGSETAAPDWEPHPDQSQWAPADGDDARKGKVRRWFGF</sequence>
<dbReference type="Pfam" id="PF21997">
    <property type="entry name" value="DUF6928"/>
    <property type="match status" value="1"/>
</dbReference>
<gene>
    <name evidence="2" type="ORF">GCM10023147_51450</name>
</gene>
<proteinExistence type="predicted"/>
<keyword evidence="3" id="KW-1185">Reference proteome</keyword>
<comment type="caution">
    <text evidence="2">The sequence shown here is derived from an EMBL/GenBank/DDBJ whole genome shotgun (WGS) entry which is preliminary data.</text>
</comment>
<dbReference type="InterPro" id="IPR053847">
    <property type="entry name" value="DUF6928"/>
</dbReference>
<name>A0ABP8KHU7_9ACTN</name>
<reference evidence="3" key="1">
    <citation type="journal article" date="2019" name="Int. J. Syst. Evol. Microbiol.">
        <title>The Global Catalogue of Microorganisms (GCM) 10K type strain sequencing project: providing services to taxonomists for standard genome sequencing and annotation.</title>
        <authorList>
            <consortium name="The Broad Institute Genomics Platform"/>
            <consortium name="The Broad Institute Genome Sequencing Center for Infectious Disease"/>
            <person name="Wu L."/>
            <person name="Ma J."/>
        </authorList>
    </citation>
    <scope>NUCLEOTIDE SEQUENCE [LARGE SCALE GENOMIC DNA]</scope>
    <source>
        <strain evidence="3">JCM 17688</strain>
    </source>
</reference>
<dbReference type="Proteomes" id="UP001500635">
    <property type="component" value="Unassembled WGS sequence"/>
</dbReference>
<evidence type="ECO:0000256" key="1">
    <source>
        <dbReference type="SAM" id="MobiDB-lite"/>
    </source>
</evidence>
<dbReference type="EMBL" id="BAABFR010000180">
    <property type="protein sequence ID" value="GAA4407436.1"/>
    <property type="molecule type" value="Genomic_DNA"/>
</dbReference>
<evidence type="ECO:0000313" key="2">
    <source>
        <dbReference type="EMBL" id="GAA4407436.1"/>
    </source>
</evidence>
<accession>A0ABP8KHU7</accession>
<protein>
    <submittedName>
        <fullName evidence="2">Uncharacterized protein</fullName>
    </submittedName>
</protein>
<organism evidence="2 3">
    <name type="scientific">Tsukamurella soli</name>
    <dbReference type="NCBI Taxonomy" id="644556"/>
    <lineage>
        <taxon>Bacteria</taxon>
        <taxon>Bacillati</taxon>
        <taxon>Actinomycetota</taxon>
        <taxon>Actinomycetes</taxon>
        <taxon>Mycobacteriales</taxon>
        <taxon>Tsukamurellaceae</taxon>
        <taxon>Tsukamurella</taxon>
    </lineage>
</organism>
<evidence type="ECO:0000313" key="3">
    <source>
        <dbReference type="Proteomes" id="UP001500635"/>
    </source>
</evidence>